<evidence type="ECO:0000256" key="2">
    <source>
        <dbReference type="ARBA" id="ARBA00023054"/>
    </source>
</evidence>
<dbReference type="SUPFAM" id="SSF57997">
    <property type="entry name" value="Tropomyosin"/>
    <property type="match status" value="1"/>
</dbReference>
<feature type="region of interest" description="Disordered" evidence="4">
    <location>
        <begin position="157"/>
        <end position="182"/>
    </location>
</feature>
<keyword evidence="7" id="KW-1185">Reference proteome</keyword>
<dbReference type="Pfam" id="PF05911">
    <property type="entry name" value="FPP"/>
    <property type="match status" value="1"/>
</dbReference>
<feature type="coiled-coil region" evidence="3">
    <location>
        <begin position="831"/>
        <end position="865"/>
    </location>
</feature>
<gene>
    <name evidence="6" type="ORF">LITE_LOCUS13110</name>
</gene>
<protein>
    <recommendedName>
        <fullName evidence="8">Filament-like plant protein 7</fullName>
    </recommendedName>
</protein>
<keyword evidence="2 3" id="KW-0175">Coiled coil</keyword>
<dbReference type="InterPro" id="IPR008587">
    <property type="entry name" value="FPP_plant"/>
</dbReference>
<sequence>TDTHSITLLAVFLIVPSLSLSLTSPGSRAFNLSAGLYRHHSAFVSSLSHSPQLPSIPHVTPLYLLALSDAACVRSTTCGAMESQSKGWLWRKKSGEKPSAAAAEKSGLPLRPDDDEVQNLLTEKEELEYNIRILNEKLDSALLDSNAKHSLATDHAKTANEAMEGRERAEARGKSLKQELDEALQERAAGEERSAQLDAALKECMQQLRFVREEQERRIHDAVTKASMEFDESRMILEEKLAETGKRLAKLGVENTQLSKALLAKEKTIEELNKQKAQLESDLKDLSVSLEFTEKDNGSLKYEVRVLEKELEIRNEEREFSRRTADASHKQHLESVKKIAKLEAECQRLRLLVRKRLPGPASMAKMRSEAEILGRDSVESRRRRSVTGSGLIMDDYADERSATKAINNLTEQLSAVEEQNKALVEALGKKESELQSSRAMFARAASRLSPPVDSRIYESPKWRTSLELSKLGLVPHDISLSSVSEAGSDDKVSSAESWPCALTSEPEHSKHGKKKGSLSRKSIGAPDMDLMDDFAEMERLAIVSVDKQQSGSPQLSSSNSSAVISPFKPDLIERVTGMEIVPVLDSGLRQSSDTTSAKAPDWLQEILKLVREQNRVTKRKPDEILEEIRVALANVETISPTKDADGTPVNSSTPISGYLLWKSKDKTDTTDFNGAANDIDVPHSDLGKSVSKILELVEGIARQNPGCTNNSESVSSKDSSSFPYKSTDMTMGYTVRVFQWKTSELSAVLQQFIHVCYDLLSNKCNVSKFAQELTSALDWIINHCFSLQDVSSMKEAIKKHLDWDSKSEGDHGEVGIISNEKDEGKKFNSGLADMISAKEALEERLKSATEKSESLTLQVQESEKTSASLQSELDNVGGSRGSIENQIEAHRVVKEDLDTQLVMAKAELSEARRKLSSLEVELDNRNSCCEDLEATCVDLQLQLESVTENTTPKTEVHPEDQLRTNWEIAAASENLAECQETILNLGKQLKALASPNDAAIIDKVVSKPDEVNTTPDTATGATPRATLTNQRSSLLDRMLAEDSVKATANAAAEPLEKILNLNKSKHHNDDDGVTVNSLAIVPSRKHGIGGLWRKLLRKKKKSAAGQKPPIAFPK</sequence>
<dbReference type="Proteomes" id="UP001154282">
    <property type="component" value="Unassembled WGS sequence"/>
</dbReference>
<organism evidence="6 7">
    <name type="scientific">Linum tenue</name>
    <dbReference type="NCBI Taxonomy" id="586396"/>
    <lineage>
        <taxon>Eukaryota</taxon>
        <taxon>Viridiplantae</taxon>
        <taxon>Streptophyta</taxon>
        <taxon>Embryophyta</taxon>
        <taxon>Tracheophyta</taxon>
        <taxon>Spermatophyta</taxon>
        <taxon>Magnoliopsida</taxon>
        <taxon>eudicotyledons</taxon>
        <taxon>Gunneridae</taxon>
        <taxon>Pentapetalae</taxon>
        <taxon>rosids</taxon>
        <taxon>fabids</taxon>
        <taxon>Malpighiales</taxon>
        <taxon>Linaceae</taxon>
        <taxon>Linum</taxon>
    </lineage>
</organism>
<reference evidence="6" key="1">
    <citation type="submission" date="2022-08" db="EMBL/GenBank/DDBJ databases">
        <authorList>
            <person name="Gutierrez-Valencia J."/>
        </authorList>
    </citation>
    <scope>NUCLEOTIDE SEQUENCE</scope>
</reference>
<evidence type="ECO:0000256" key="3">
    <source>
        <dbReference type="SAM" id="Coils"/>
    </source>
</evidence>
<dbReference type="PANTHER" id="PTHR31580">
    <property type="entry name" value="FILAMENT-LIKE PLANT PROTEIN 4"/>
    <property type="match status" value="1"/>
</dbReference>
<feature type="coiled-coil region" evidence="3">
    <location>
        <begin position="255"/>
        <end position="296"/>
    </location>
</feature>
<evidence type="ECO:0008006" key="8">
    <source>
        <dbReference type="Google" id="ProtNLM"/>
    </source>
</evidence>
<evidence type="ECO:0000256" key="5">
    <source>
        <dbReference type="SAM" id="SignalP"/>
    </source>
</evidence>
<comment type="similarity">
    <text evidence="1">Belongs to the FPP family.</text>
</comment>
<feature type="coiled-coil region" evidence="3">
    <location>
        <begin position="894"/>
        <end position="988"/>
    </location>
</feature>
<feature type="signal peptide" evidence="5">
    <location>
        <begin position="1"/>
        <end position="21"/>
    </location>
</feature>
<dbReference type="PANTHER" id="PTHR31580:SF22">
    <property type="entry name" value="FILAMENT-LIKE PLANT PROTEIN 7"/>
    <property type="match status" value="1"/>
</dbReference>
<dbReference type="EMBL" id="CAMGYJ010000004">
    <property type="protein sequence ID" value="CAI0406144.1"/>
    <property type="molecule type" value="Genomic_DNA"/>
</dbReference>
<evidence type="ECO:0000256" key="4">
    <source>
        <dbReference type="SAM" id="MobiDB-lite"/>
    </source>
</evidence>
<feature type="non-terminal residue" evidence="6">
    <location>
        <position position="1"/>
    </location>
</feature>
<evidence type="ECO:0000313" key="7">
    <source>
        <dbReference type="Proteomes" id="UP001154282"/>
    </source>
</evidence>
<feature type="region of interest" description="Disordered" evidence="4">
    <location>
        <begin position="483"/>
        <end position="526"/>
    </location>
</feature>
<proteinExistence type="inferred from homology"/>
<feature type="coiled-coil region" evidence="3">
    <location>
        <begin position="399"/>
        <end position="433"/>
    </location>
</feature>
<keyword evidence="5" id="KW-0732">Signal</keyword>
<feature type="chain" id="PRO_5043897458" description="Filament-like plant protein 7" evidence="5">
    <location>
        <begin position="22"/>
        <end position="1114"/>
    </location>
</feature>
<dbReference type="AlphaFoldDB" id="A0AAV0JA45"/>
<name>A0AAV0JA45_9ROSI</name>
<accession>A0AAV0JA45</accession>
<evidence type="ECO:0000313" key="6">
    <source>
        <dbReference type="EMBL" id="CAI0406144.1"/>
    </source>
</evidence>
<evidence type="ECO:0000256" key="1">
    <source>
        <dbReference type="ARBA" id="ARBA00005921"/>
    </source>
</evidence>
<comment type="caution">
    <text evidence="6">The sequence shown here is derived from an EMBL/GenBank/DDBJ whole genome shotgun (WGS) entry which is preliminary data.</text>
</comment>